<sequence>MDADLRLDGNTTTAQGDVFKTTAADVVIDAPSRRSSGAGQRRAIVHDFRDGMTLNWASDYPGGVTIEGFRLTCHQADVALDYAPRRKSSTPWRRALVHDFDDGLTINWAHDYPGGVTINGPLKINGAVTINGTLNVKSPFGHLTLEDTLVRYSDLIKNLEAKVKKLEARKVEG</sequence>
<keyword evidence="3" id="KW-1185">Reference proteome</keyword>
<evidence type="ECO:0000256" key="1">
    <source>
        <dbReference type="SAM" id="Coils"/>
    </source>
</evidence>
<organism evidence="2 3">
    <name type="scientific">Pedococcus bigeumensis</name>
    <dbReference type="NCBI Taxonomy" id="433644"/>
    <lineage>
        <taxon>Bacteria</taxon>
        <taxon>Bacillati</taxon>
        <taxon>Actinomycetota</taxon>
        <taxon>Actinomycetes</taxon>
        <taxon>Micrococcales</taxon>
        <taxon>Intrasporangiaceae</taxon>
        <taxon>Pedococcus</taxon>
    </lineage>
</organism>
<dbReference type="AlphaFoldDB" id="A0A502CQ68"/>
<evidence type="ECO:0000313" key="3">
    <source>
        <dbReference type="Proteomes" id="UP000317722"/>
    </source>
</evidence>
<gene>
    <name evidence="2" type="ORF">EAH86_14785</name>
</gene>
<accession>A0A502CQ68</accession>
<dbReference type="Proteomes" id="UP000317722">
    <property type="component" value="Unassembled WGS sequence"/>
</dbReference>
<evidence type="ECO:0000313" key="2">
    <source>
        <dbReference type="EMBL" id="TPG14824.1"/>
    </source>
</evidence>
<name>A0A502CQ68_9MICO</name>
<comment type="caution">
    <text evidence="2">The sequence shown here is derived from an EMBL/GenBank/DDBJ whole genome shotgun (WGS) entry which is preliminary data.</text>
</comment>
<dbReference type="RefSeq" id="WP_140742084.1">
    <property type="nucleotide sequence ID" value="NZ_RCZM01000005.1"/>
</dbReference>
<dbReference type="OrthoDB" id="4861623at2"/>
<proteinExistence type="predicted"/>
<feature type="coiled-coil region" evidence="1">
    <location>
        <begin position="142"/>
        <end position="169"/>
    </location>
</feature>
<reference evidence="2 3" key="1">
    <citation type="journal article" date="2019" name="Environ. Microbiol.">
        <title>Species interactions and distinct microbial communities in high Arctic permafrost affected cryosols are associated with the CH4 and CO2 gas fluxes.</title>
        <authorList>
            <person name="Altshuler I."/>
            <person name="Hamel J."/>
            <person name="Turney S."/>
            <person name="Magnuson E."/>
            <person name="Levesque R."/>
            <person name="Greer C."/>
            <person name="Whyte L.G."/>
        </authorList>
    </citation>
    <scope>NUCLEOTIDE SEQUENCE [LARGE SCALE GENOMIC DNA]</scope>
    <source>
        <strain evidence="2 3">S9.3A</strain>
    </source>
</reference>
<protein>
    <submittedName>
        <fullName evidence="2">Uncharacterized protein</fullName>
    </submittedName>
</protein>
<dbReference type="EMBL" id="RCZM01000005">
    <property type="protein sequence ID" value="TPG14824.1"/>
    <property type="molecule type" value="Genomic_DNA"/>
</dbReference>
<keyword evidence="1" id="KW-0175">Coiled coil</keyword>